<feature type="transmembrane region" description="Helical" evidence="10">
    <location>
        <begin position="117"/>
        <end position="139"/>
    </location>
</feature>
<feature type="transmembrane region" description="Helical" evidence="10">
    <location>
        <begin position="239"/>
        <end position="259"/>
    </location>
</feature>
<evidence type="ECO:0000256" key="9">
    <source>
        <dbReference type="PIRNR" id="PIRNR016636"/>
    </source>
</evidence>
<organism evidence="11 12">
    <name type="scientific">Saltatorellus ferox</name>
    <dbReference type="NCBI Taxonomy" id="2528018"/>
    <lineage>
        <taxon>Bacteria</taxon>
        <taxon>Pseudomonadati</taxon>
        <taxon>Planctomycetota</taxon>
        <taxon>Planctomycetia</taxon>
        <taxon>Planctomycetia incertae sedis</taxon>
        <taxon>Saltatorellus</taxon>
    </lineage>
</organism>
<dbReference type="AlphaFoldDB" id="A0A518EPV9"/>
<dbReference type="GO" id="GO:0042121">
    <property type="term" value="P:alginic acid biosynthetic process"/>
    <property type="evidence" value="ECO:0007669"/>
    <property type="project" value="InterPro"/>
</dbReference>
<evidence type="ECO:0000256" key="8">
    <source>
        <dbReference type="ARBA" id="ARBA00023315"/>
    </source>
</evidence>
<proteinExistence type="inferred from homology"/>
<keyword evidence="6 10" id="KW-1133">Transmembrane helix</keyword>
<evidence type="ECO:0000313" key="12">
    <source>
        <dbReference type="Proteomes" id="UP000320390"/>
    </source>
</evidence>
<feature type="transmembrane region" description="Helical" evidence="10">
    <location>
        <begin position="305"/>
        <end position="322"/>
    </location>
</feature>
<feature type="transmembrane region" description="Helical" evidence="10">
    <location>
        <begin position="151"/>
        <end position="169"/>
    </location>
</feature>
<protein>
    <submittedName>
        <fullName evidence="11">Peptidoglycan O-acetyltransferase</fullName>
        <ecNumber evidence="11">2.3.1.-</ecNumber>
    </submittedName>
</protein>
<comment type="subcellular location">
    <subcellularLocation>
        <location evidence="1">Cell membrane</location>
        <topology evidence="1">Multi-pass membrane protein</topology>
    </subcellularLocation>
</comment>
<dbReference type="PANTHER" id="PTHR13285:SF23">
    <property type="entry name" value="TEICHOIC ACID D-ALANYLTRANSFERASE"/>
    <property type="match status" value="1"/>
</dbReference>
<feature type="transmembrane region" description="Helical" evidence="10">
    <location>
        <begin position="442"/>
        <end position="461"/>
    </location>
</feature>
<keyword evidence="5 10" id="KW-0812">Transmembrane</keyword>
<evidence type="ECO:0000256" key="10">
    <source>
        <dbReference type="SAM" id="Phobius"/>
    </source>
</evidence>
<dbReference type="InterPro" id="IPR051085">
    <property type="entry name" value="MB_O-acyltransferase"/>
</dbReference>
<dbReference type="PIRSF" id="PIRSF016636">
    <property type="entry name" value="AlgI_DltB"/>
    <property type="match status" value="1"/>
</dbReference>
<keyword evidence="4 9" id="KW-0808">Transferase</keyword>
<dbReference type="GO" id="GO:0016746">
    <property type="term" value="F:acyltransferase activity"/>
    <property type="evidence" value="ECO:0007669"/>
    <property type="project" value="UniProtKB-KW"/>
</dbReference>
<dbReference type="GO" id="GO:0005886">
    <property type="term" value="C:plasma membrane"/>
    <property type="evidence" value="ECO:0007669"/>
    <property type="project" value="UniProtKB-SubCell"/>
</dbReference>
<reference evidence="11 12" key="1">
    <citation type="submission" date="2019-02" db="EMBL/GenBank/DDBJ databases">
        <title>Deep-cultivation of Planctomycetes and their phenomic and genomic characterization uncovers novel biology.</title>
        <authorList>
            <person name="Wiegand S."/>
            <person name="Jogler M."/>
            <person name="Boedeker C."/>
            <person name="Pinto D."/>
            <person name="Vollmers J."/>
            <person name="Rivas-Marin E."/>
            <person name="Kohn T."/>
            <person name="Peeters S.H."/>
            <person name="Heuer A."/>
            <person name="Rast P."/>
            <person name="Oberbeckmann S."/>
            <person name="Bunk B."/>
            <person name="Jeske O."/>
            <person name="Meyerdierks A."/>
            <person name="Storesund J.E."/>
            <person name="Kallscheuer N."/>
            <person name="Luecker S."/>
            <person name="Lage O.M."/>
            <person name="Pohl T."/>
            <person name="Merkel B.J."/>
            <person name="Hornburger P."/>
            <person name="Mueller R.-W."/>
            <person name="Bruemmer F."/>
            <person name="Labrenz M."/>
            <person name="Spormann A.M."/>
            <person name="Op den Camp H."/>
            <person name="Overmann J."/>
            <person name="Amann R."/>
            <person name="Jetten M.S.M."/>
            <person name="Mascher T."/>
            <person name="Medema M.H."/>
            <person name="Devos D.P."/>
            <person name="Kaster A.-K."/>
            <person name="Ovreas L."/>
            <person name="Rohde M."/>
            <person name="Galperin M.Y."/>
            <person name="Jogler C."/>
        </authorList>
    </citation>
    <scope>NUCLEOTIDE SEQUENCE [LARGE SCALE GENOMIC DNA]</scope>
    <source>
        <strain evidence="11 12">Poly30</strain>
    </source>
</reference>
<evidence type="ECO:0000256" key="3">
    <source>
        <dbReference type="ARBA" id="ARBA00022475"/>
    </source>
</evidence>
<dbReference type="InterPro" id="IPR024194">
    <property type="entry name" value="Ac/AlaTfrase_AlgI/DltB"/>
</dbReference>
<evidence type="ECO:0000313" key="11">
    <source>
        <dbReference type="EMBL" id="QDV06121.1"/>
    </source>
</evidence>
<evidence type="ECO:0000256" key="6">
    <source>
        <dbReference type="ARBA" id="ARBA00022989"/>
    </source>
</evidence>
<feature type="transmembrane region" description="Helical" evidence="10">
    <location>
        <begin position="412"/>
        <end position="430"/>
    </location>
</feature>
<comment type="similarity">
    <text evidence="2 9">Belongs to the membrane-bound acyltransferase family.</text>
</comment>
<dbReference type="PANTHER" id="PTHR13285">
    <property type="entry name" value="ACYLTRANSFERASE"/>
    <property type="match status" value="1"/>
</dbReference>
<dbReference type="InterPro" id="IPR004299">
    <property type="entry name" value="MBOAT_fam"/>
</dbReference>
<feature type="transmembrane region" description="Helical" evidence="10">
    <location>
        <begin position="30"/>
        <end position="56"/>
    </location>
</feature>
<dbReference type="PIRSF" id="PIRSF500217">
    <property type="entry name" value="AlgI"/>
    <property type="match status" value="1"/>
</dbReference>
<keyword evidence="3 9" id="KW-1003">Cell membrane</keyword>
<dbReference type="EC" id="2.3.1.-" evidence="11"/>
<keyword evidence="7 9" id="KW-0472">Membrane</keyword>
<dbReference type="OrthoDB" id="9805788at2"/>
<evidence type="ECO:0000256" key="2">
    <source>
        <dbReference type="ARBA" id="ARBA00010323"/>
    </source>
</evidence>
<evidence type="ECO:0000256" key="4">
    <source>
        <dbReference type="ARBA" id="ARBA00022679"/>
    </source>
</evidence>
<accession>A0A518EPV9</accession>
<gene>
    <name evidence="11" type="primary">patA_3</name>
    <name evidence="11" type="ORF">Poly30_16260</name>
</gene>
<sequence>MTFDSVVFWLFLPLAWIAWRGLPFGMARTALVILSLVFYAWWNPAYVLLILASAAIDYRIGAALAATDDARRRKRLVTLSVVLNLGLLGVFKYTPMIARTAGALGGFAPDPDFLESWIVPVGISFFTFQTLSYSIDLYRRRVDPAQSFRDFLLYVAFFPQLVAGPIVRARTFLPQLEHRAPLSALRIRYGAYRCIEGLFLKIVVADGLAPAVSQGFDQTAAALSPVGAWYSAVLFGGQIFADFAGYTGIAIGVACLLGLRFPENFRAPYLSTSLSEFWSRWHISLSTWLRDYLYVPLGGNRKGRIRTYVNLMLVMLLGGLWHGASWSFVIWGGLHGGALALVRAVSSWRKRPLPGWARVFAGVAVFGFVQVTWVFFRAQDLETARAIAHAMLVDPFKVLAGGDMSVGTRSPSWRFAVLLVPIAVMHLAQWLHERFSIPRSELLRAIAAGLMLFAITVFRRSEVYQFIYFQF</sequence>
<evidence type="ECO:0000256" key="1">
    <source>
        <dbReference type="ARBA" id="ARBA00004651"/>
    </source>
</evidence>
<dbReference type="RefSeq" id="WP_145196035.1">
    <property type="nucleotide sequence ID" value="NZ_CP036434.1"/>
</dbReference>
<evidence type="ECO:0000256" key="7">
    <source>
        <dbReference type="ARBA" id="ARBA00023136"/>
    </source>
</evidence>
<keyword evidence="8 9" id="KW-0012">Acyltransferase</keyword>
<dbReference type="EMBL" id="CP036434">
    <property type="protein sequence ID" value="QDV06121.1"/>
    <property type="molecule type" value="Genomic_DNA"/>
</dbReference>
<dbReference type="Pfam" id="PF03062">
    <property type="entry name" value="MBOAT"/>
    <property type="match status" value="1"/>
</dbReference>
<feature type="transmembrane region" description="Helical" evidence="10">
    <location>
        <begin position="357"/>
        <end position="376"/>
    </location>
</feature>
<keyword evidence="12" id="KW-1185">Reference proteome</keyword>
<evidence type="ECO:0000256" key="5">
    <source>
        <dbReference type="ARBA" id="ARBA00022692"/>
    </source>
</evidence>
<dbReference type="InterPro" id="IPR028362">
    <property type="entry name" value="AlgI"/>
</dbReference>
<feature type="transmembrane region" description="Helical" evidence="10">
    <location>
        <begin position="76"/>
        <end position="97"/>
    </location>
</feature>
<dbReference type="Proteomes" id="UP000320390">
    <property type="component" value="Chromosome"/>
</dbReference>
<name>A0A518EPV9_9BACT</name>